<comment type="caution">
    <text evidence="1">The sequence shown here is derived from an EMBL/GenBank/DDBJ whole genome shotgun (WGS) entry which is preliminary data.</text>
</comment>
<dbReference type="Proteomes" id="UP001279734">
    <property type="component" value="Unassembled WGS sequence"/>
</dbReference>
<evidence type="ECO:0000313" key="2">
    <source>
        <dbReference type="Proteomes" id="UP001279734"/>
    </source>
</evidence>
<reference evidence="1" key="1">
    <citation type="submission" date="2023-05" db="EMBL/GenBank/DDBJ databases">
        <title>Nepenthes gracilis genome sequencing.</title>
        <authorList>
            <person name="Fukushima K."/>
        </authorList>
    </citation>
    <scope>NUCLEOTIDE SEQUENCE</scope>
    <source>
        <strain evidence="1">SING2019-196</strain>
    </source>
</reference>
<keyword evidence="2" id="KW-1185">Reference proteome</keyword>
<protein>
    <submittedName>
        <fullName evidence="1">Uncharacterized protein</fullName>
    </submittedName>
</protein>
<accession>A0AAD3SKR0</accession>
<dbReference type="AlphaFoldDB" id="A0AAD3SKR0"/>
<gene>
    <name evidence="1" type="ORF">Nepgr_015271</name>
</gene>
<proteinExistence type="predicted"/>
<name>A0AAD3SKR0_NEPGR</name>
<organism evidence="1 2">
    <name type="scientific">Nepenthes gracilis</name>
    <name type="common">Slender pitcher plant</name>
    <dbReference type="NCBI Taxonomy" id="150966"/>
    <lineage>
        <taxon>Eukaryota</taxon>
        <taxon>Viridiplantae</taxon>
        <taxon>Streptophyta</taxon>
        <taxon>Embryophyta</taxon>
        <taxon>Tracheophyta</taxon>
        <taxon>Spermatophyta</taxon>
        <taxon>Magnoliopsida</taxon>
        <taxon>eudicotyledons</taxon>
        <taxon>Gunneridae</taxon>
        <taxon>Pentapetalae</taxon>
        <taxon>Caryophyllales</taxon>
        <taxon>Nepenthaceae</taxon>
        <taxon>Nepenthes</taxon>
    </lineage>
</organism>
<dbReference type="EMBL" id="BSYO01000013">
    <property type="protein sequence ID" value="GMH13430.1"/>
    <property type="molecule type" value="Genomic_DNA"/>
</dbReference>
<evidence type="ECO:0000313" key="1">
    <source>
        <dbReference type="EMBL" id="GMH13430.1"/>
    </source>
</evidence>
<sequence>MRARHAYIWWMSGSNASPPTATSDNFFNPLTSYTMTQKRLEKEYASSAKNLSQLPLPPSCRRQCSRSSGYHKSFPELCMTSYRSYDAKFWPYFKAIFNILGAFD</sequence>